<evidence type="ECO:0000313" key="6">
    <source>
        <dbReference type="Proteomes" id="UP001589755"/>
    </source>
</evidence>
<evidence type="ECO:0000256" key="2">
    <source>
        <dbReference type="SAM" id="Coils"/>
    </source>
</evidence>
<dbReference type="NCBIfam" id="TIGR01730">
    <property type="entry name" value="RND_mfp"/>
    <property type="match status" value="1"/>
</dbReference>
<proteinExistence type="inferred from homology"/>
<reference evidence="5 6" key="1">
    <citation type="submission" date="2024-09" db="EMBL/GenBank/DDBJ databases">
        <authorList>
            <person name="Sun Q."/>
            <person name="Mori K."/>
        </authorList>
    </citation>
    <scope>NUCLEOTIDE SEQUENCE [LARGE SCALE GENOMIC DNA]</scope>
    <source>
        <strain evidence="5 6">CCM 8543</strain>
    </source>
</reference>
<dbReference type="PANTHER" id="PTHR30469:SF29">
    <property type="entry name" value="BLR2860 PROTEIN"/>
    <property type="match status" value="1"/>
</dbReference>
<dbReference type="Proteomes" id="UP001589755">
    <property type="component" value="Unassembled WGS sequence"/>
</dbReference>
<dbReference type="RefSeq" id="WP_261519481.1">
    <property type="nucleotide sequence ID" value="NZ_JAODNW010000004.1"/>
</dbReference>
<keyword evidence="6" id="KW-1185">Reference proteome</keyword>
<evidence type="ECO:0000313" key="5">
    <source>
        <dbReference type="EMBL" id="MFC0209440.1"/>
    </source>
</evidence>
<dbReference type="Gene3D" id="2.40.30.170">
    <property type="match status" value="1"/>
</dbReference>
<evidence type="ECO:0000256" key="1">
    <source>
        <dbReference type="ARBA" id="ARBA00009477"/>
    </source>
</evidence>
<dbReference type="EMBL" id="JBHLXD010000022">
    <property type="protein sequence ID" value="MFC0209440.1"/>
    <property type="molecule type" value="Genomic_DNA"/>
</dbReference>
<feature type="domain" description="CusB-like beta-barrel" evidence="4">
    <location>
        <begin position="219"/>
        <end position="288"/>
    </location>
</feature>
<dbReference type="InterPro" id="IPR058792">
    <property type="entry name" value="Beta-barrel_RND_2"/>
</dbReference>
<dbReference type="Gene3D" id="1.10.287.470">
    <property type="entry name" value="Helix hairpin bin"/>
    <property type="match status" value="1"/>
</dbReference>
<dbReference type="InterPro" id="IPR058625">
    <property type="entry name" value="MdtA-like_BSH"/>
</dbReference>
<dbReference type="Gene3D" id="2.40.50.100">
    <property type="match status" value="1"/>
</dbReference>
<comment type="caution">
    <text evidence="5">The sequence shown here is derived from an EMBL/GenBank/DDBJ whole genome shotgun (WGS) entry which is preliminary data.</text>
</comment>
<feature type="domain" description="Multidrug resistance protein MdtA-like barrel-sandwich hybrid" evidence="3">
    <location>
        <begin position="87"/>
        <end position="208"/>
    </location>
</feature>
<accession>A0ABV6D9W8</accession>
<evidence type="ECO:0000259" key="4">
    <source>
        <dbReference type="Pfam" id="PF25954"/>
    </source>
</evidence>
<comment type="similarity">
    <text evidence="1">Belongs to the membrane fusion protein (MFP) (TC 8.A.1) family.</text>
</comment>
<name>A0ABV6D9W8_9HYPH</name>
<dbReference type="Pfam" id="PF25954">
    <property type="entry name" value="Beta-barrel_RND_2"/>
    <property type="match status" value="1"/>
</dbReference>
<sequence>MPKIKYHRIAAILVLVATAAWIATGEFSSVGSASQEAEAARKAEAEKAAERPATLKTVQVARPPRLEHARTIRISGRTEAHKETVLAARATGIVEELPFSEGDLVAEGDLIMRLDPQGKDVAVESARQLLEQREAEAEAAERLADSGNIARLRLREARSAVASARSALETAKAELDRISVRAPFSGVIDAVHTEKGTALTQGDKVATLLQLDPILAVGEVSERNLGDIRRDDVAEVRLVTGATLNGRIRHVSRAASPQTRTYRVEVMIENPDRRIPAGMTAEINLLTQSVETVALPRSVITLNAEGELGVRAVDPEGVVHFYPIDIVDDTPGALYLAGIPADARIIVAGQDLVTEGETVNAVMADEETLRDLAGGPAVQKAMQR</sequence>
<dbReference type="InterPro" id="IPR006143">
    <property type="entry name" value="RND_pump_MFP"/>
</dbReference>
<dbReference type="Gene3D" id="2.40.420.20">
    <property type="match status" value="1"/>
</dbReference>
<protein>
    <submittedName>
        <fullName evidence="5">Efflux RND transporter periplasmic adaptor subunit</fullName>
    </submittedName>
</protein>
<dbReference type="Pfam" id="PF25917">
    <property type="entry name" value="BSH_RND"/>
    <property type="match status" value="1"/>
</dbReference>
<organism evidence="5 6">
    <name type="scientific">Chelativorans intermedius</name>
    <dbReference type="NCBI Taxonomy" id="515947"/>
    <lineage>
        <taxon>Bacteria</taxon>
        <taxon>Pseudomonadati</taxon>
        <taxon>Pseudomonadota</taxon>
        <taxon>Alphaproteobacteria</taxon>
        <taxon>Hyphomicrobiales</taxon>
        <taxon>Phyllobacteriaceae</taxon>
        <taxon>Chelativorans</taxon>
    </lineage>
</organism>
<keyword evidence="2" id="KW-0175">Coiled coil</keyword>
<dbReference type="PANTHER" id="PTHR30469">
    <property type="entry name" value="MULTIDRUG RESISTANCE PROTEIN MDTA"/>
    <property type="match status" value="1"/>
</dbReference>
<evidence type="ECO:0000259" key="3">
    <source>
        <dbReference type="Pfam" id="PF25917"/>
    </source>
</evidence>
<dbReference type="SUPFAM" id="SSF111369">
    <property type="entry name" value="HlyD-like secretion proteins"/>
    <property type="match status" value="1"/>
</dbReference>
<feature type="coiled-coil region" evidence="2">
    <location>
        <begin position="123"/>
        <end position="181"/>
    </location>
</feature>
<gene>
    <name evidence="5" type="ORF">ACFFJ2_13630</name>
</gene>